<feature type="region of interest" description="Disordered" evidence="1">
    <location>
        <begin position="56"/>
        <end position="85"/>
    </location>
</feature>
<evidence type="ECO:0000313" key="3">
    <source>
        <dbReference type="Proteomes" id="UP001066276"/>
    </source>
</evidence>
<proteinExistence type="predicted"/>
<evidence type="ECO:0000313" key="2">
    <source>
        <dbReference type="EMBL" id="KAJ1169934.1"/>
    </source>
</evidence>
<gene>
    <name evidence="2" type="ORF">NDU88_001818</name>
</gene>
<name>A0AAV7T0P2_PLEWA</name>
<evidence type="ECO:0000256" key="1">
    <source>
        <dbReference type="SAM" id="MobiDB-lite"/>
    </source>
</evidence>
<comment type="caution">
    <text evidence="2">The sequence shown here is derived from an EMBL/GenBank/DDBJ whole genome shotgun (WGS) entry which is preliminary data.</text>
</comment>
<dbReference type="EMBL" id="JANPWB010000007">
    <property type="protein sequence ID" value="KAJ1169934.1"/>
    <property type="molecule type" value="Genomic_DNA"/>
</dbReference>
<sequence length="128" mass="14062">MSNISYTCFISVKTWPSGDYSYKGRDFIPKALKRSSLVDEEGNSVSCHNTIDNDYILGGDHKTAKDNGSSTNDRPDEVGNDEWPFNNNFSVNSINVTDNDLINGSPTHDLGNDTIDTHAQGIIIPPLL</sequence>
<dbReference type="AlphaFoldDB" id="A0AAV7T0P2"/>
<keyword evidence="3" id="KW-1185">Reference proteome</keyword>
<dbReference type="Proteomes" id="UP001066276">
    <property type="component" value="Chromosome 4_1"/>
</dbReference>
<protein>
    <submittedName>
        <fullName evidence="2">Uncharacterized protein</fullName>
    </submittedName>
</protein>
<accession>A0AAV7T0P2</accession>
<reference evidence="2" key="1">
    <citation type="journal article" date="2022" name="bioRxiv">
        <title>Sequencing and chromosome-scale assembly of the giantPleurodeles waltlgenome.</title>
        <authorList>
            <person name="Brown T."/>
            <person name="Elewa A."/>
            <person name="Iarovenko S."/>
            <person name="Subramanian E."/>
            <person name="Araus A.J."/>
            <person name="Petzold A."/>
            <person name="Susuki M."/>
            <person name="Suzuki K.-i.T."/>
            <person name="Hayashi T."/>
            <person name="Toyoda A."/>
            <person name="Oliveira C."/>
            <person name="Osipova E."/>
            <person name="Leigh N.D."/>
            <person name="Simon A."/>
            <person name="Yun M.H."/>
        </authorList>
    </citation>
    <scope>NUCLEOTIDE SEQUENCE</scope>
    <source>
        <strain evidence="2">20211129_DDA</strain>
        <tissue evidence="2">Liver</tissue>
    </source>
</reference>
<organism evidence="2 3">
    <name type="scientific">Pleurodeles waltl</name>
    <name type="common">Iberian ribbed newt</name>
    <dbReference type="NCBI Taxonomy" id="8319"/>
    <lineage>
        <taxon>Eukaryota</taxon>
        <taxon>Metazoa</taxon>
        <taxon>Chordata</taxon>
        <taxon>Craniata</taxon>
        <taxon>Vertebrata</taxon>
        <taxon>Euteleostomi</taxon>
        <taxon>Amphibia</taxon>
        <taxon>Batrachia</taxon>
        <taxon>Caudata</taxon>
        <taxon>Salamandroidea</taxon>
        <taxon>Salamandridae</taxon>
        <taxon>Pleurodelinae</taxon>
        <taxon>Pleurodeles</taxon>
    </lineage>
</organism>